<proteinExistence type="predicted"/>
<sequence length="51" mass="5800">MNSLDVPAKTVESNIPFDSQRAKELGQGSILLMKLKFVQKLEELGIRREIK</sequence>
<gene>
    <name evidence="1" type="ORF">LEP1GSC187_1439</name>
</gene>
<dbReference type="Proteomes" id="UP000012160">
    <property type="component" value="Unassembled WGS sequence"/>
</dbReference>
<dbReference type="EMBL" id="AHOQ02000029">
    <property type="protein sequence ID" value="EMO45791.1"/>
    <property type="molecule type" value="Genomic_DNA"/>
</dbReference>
<dbReference type="AlphaFoldDB" id="M6USP4"/>
<accession>M6USP4</accession>
<protein>
    <submittedName>
        <fullName evidence="1">Uncharacterized protein</fullName>
    </submittedName>
</protein>
<organism evidence="1 2">
    <name type="scientific">Leptospira santarosai str. ZUN179</name>
    <dbReference type="NCBI Taxonomy" id="1049985"/>
    <lineage>
        <taxon>Bacteria</taxon>
        <taxon>Pseudomonadati</taxon>
        <taxon>Spirochaetota</taxon>
        <taxon>Spirochaetia</taxon>
        <taxon>Leptospirales</taxon>
        <taxon>Leptospiraceae</taxon>
        <taxon>Leptospira</taxon>
    </lineage>
</organism>
<evidence type="ECO:0000313" key="1">
    <source>
        <dbReference type="EMBL" id="EMO45791.1"/>
    </source>
</evidence>
<comment type="caution">
    <text evidence="1">The sequence shown here is derived from an EMBL/GenBank/DDBJ whole genome shotgun (WGS) entry which is preliminary data.</text>
</comment>
<reference evidence="1 2" key="1">
    <citation type="submission" date="2013-01" db="EMBL/GenBank/DDBJ databases">
        <authorList>
            <person name="Harkins D.M."/>
            <person name="Durkin A.S."/>
            <person name="Brinkac L.M."/>
            <person name="Haft D.H."/>
            <person name="Selengut J.D."/>
            <person name="Sanka R."/>
            <person name="DePew J."/>
            <person name="Purushe J."/>
            <person name="Matthias M.A."/>
            <person name="Vinetz J.M."/>
            <person name="Sutton G.G."/>
            <person name="Nierman W.C."/>
            <person name="Fouts D.E."/>
        </authorList>
    </citation>
    <scope>NUCLEOTIDE SEQUENCE [LARGE SCALE GENOMIC DNA]</scope>
    <source>
        <strain evidence="1 2">ZUN179</strain>
    </source>
</reference>
<name>M6USP4_9LEPT</name>
<evidence type="ECO:0000313" key="2">
    <source>
        <dbReference type="Proteomes" id="UP000012160"/>
    </source>
</evidence>